<comment type="caution">
    <text evidence="4">The sequence shown here is derived from an EMBL/GenBank/DDBJ whole genome shotgun (WGS) entry which is preliminary data.</text>
</comment>
<reference evidence="4 5" key="1">
    <citation type="journal article" date="2017" name="ISME J.">
        <title>Potential for microbial H2 and metal transformations associated with novel bacteria and archaea in deep terrestrial subsurface sediments.</title>
        <authorList>
            <person name="Hernsdorf A.W."/>
            <person name="Amano Y."/>
            <person name="Miyakawa K."/>
            <person name="Ise K."/>
            <person name="Suzuki Y."/>
            <person name="Anantharaman K."/>
            <person name="Probst A."/>
            <person name="Burstein D."/>
            <person name="Thomas B.C."/>
            <person name="Banfield J.F."/>
        </authorList>
    </citation>
    <scope>NUCLEOTIDE SEQUENCE [LARGE SCALE GENOMIC DNA]</scope>
    <source>
        <strain evidence="4">HGW-Actinobacteria-3</strain>
    </source>
</reference>
<feature type="domain" description="Carbohydrate kinase PfkB" evidence="3">
    <location>
        <begin position="21"/>
        <end position="275"/>
    </location>
</feature>
<dbReference type="GO" id="GO:0016301">
    <property type="term" value="F:kinase activity"/>
    <property type="evidence" value="ECO:0007669"/>
    <property type="project" value="UniProtKB-KW"/>
</dbReference>
<organism evidence="4 5">
    <name type="scientific">Candidatus Anoxymicrobium japonicum</name>
    <dbReference type="NCBI Taxonomy" id="2013648"/>
    <lineage>
        <taxon>Bacteria</taxon>
        <taxon>Bacillati</taxon>
        <taxon>Actinomycetota</taxon>
        <taxon>Candidatus Geothermincolia</taxon>
        <taxon>Candidatus Geothermincolales</taxon>
        <taxon>Candidatus Anoxymicrobiaceae</taxon>
        <taxon>Candidatus Anoxymicrobium</taxon>
    </lineage>
</organism>
<dbReference type="PROSITE" id="PS00584">
    <property type="entry name" value="PFKB_KINASES_2"/>
    <property type="match status" value="1"/>
</dbReference>
<evidence type="ECO:0000313" key="4">
    <source>
        <dbReference type="EMBL" id="PKQ28374.1"/>
    </source>
</evidence>
<dbReference type="PANTHER" id="PTHR10584:SF166">
    <property type="entry name" value="RIBOKINASE"/>
    <property type="match status" value="1"/>
</dbReference>
<keyword evidence="2 4" id="KW-0418">Kinase</keyword>
<accession>A0A2N3G708</accession>
<dbReference type="Pfam" id="PF00294">
    <property type="entry name" value="PfkB"/>
    <property type="match status" value="1"/>
</dbReference>
<dbReference type="Proteomes" id="UP000233654">
    <property type="component" value="Unassembled WGS sequence"/>
</dbReference>
<evidence type="ECO:0000313" key="5">
    <source>
        <dbReference type="Proteomes" id="UP000233654"/>
    </source>
</evidence>
<dbReference type="InterPro" id="IPR011611">
    <property type="entry name" value="PfkB_dom"/>
</dbReference>
<evidence type="ECO:0000259" key="3">
    <source>
        <dbReference type="Pfam" id="PF00294"/>
    </source>
</evidence>
<dbReference type="SUPFAM" id="SSF53613">
    <property type="entry name" value="Ribokinase-like"/>
    <property type="match status" value="1"/>
</dbReference>
<evidence type="ECO:0000256" key="1">
    <source>
        <dbReference type="ARBA" id="ARBA00022679"/>
    </source>
</evidence>
<dbReference type="InterPro" id="IPR002173">
    <property type="entry name" value="Carboh/pur_kinase_PfkB_CS"/>
</dbReference>
<evidence type="ECO:0000256" key="2">
    <source>
        <dbReference type="ARBA" id="ARBA00022777"/>
    </source>
</evidence>
<dbReference type="AlphaFoldDB" id="A0A2N3G708"/>
<dbReference type="InterPro" id="IPR029056">
    <property type="entry name" value="Ribokinase-like"/>
</dbReference>
<gene>
    <name evidence="4" type="ORF">CVT63_03205</name>
</gene>
<dbReference type="GO" id="GO:0005829">
    <property type="term" value="C:cytosol"/>
    <property type="evidence" value="ECO:0007669"/>
    <property type="project" value="TreeGrafter"/>
</dbReference>
<name>A0A2N3G708_9ACTN</name>
<dbReference type="PANTHER" id="PTHR10584">
    <property type="entry name" value="SUGAR KINASE"/>
    <property type="match status" value="1"/>
</dbReference>
<sequence length="301" mass="32631">MGVLAVGSVALDSVKTPFGNIEDALGGSATFFSIAASYFTDVSIVAVAGSDFPAEHMELFKSCGIDTTGLTVEDGETFRWSGVYGYDLNDRETIDTRLNVFERFCPVLPESGVNSEFLFLANIDPDLQNFVLKQVTAPRLVACDTMNFWIEGKKAALLDIMKRVDMMILNDYECRELAGEPNLITASRAILGMGPSTAIVKKGEHGVLMTTSKDFFSAPAYPCESVFDPTGAGDSFAGGFMGHLAATGDTSAQNIRRAVIYGTVMASFCVERFSVGGMTGLNRSDIERRFHTLKQLSHFEP</sequence>
<keyword evidence="1" id="KW-0808">Transferase</keyword>
<proteinExistence type="predicted"/>
<dbReference type="Gene3D" id="3.40.1190.20">
    <property type="match status" value="1"/>
</dbReference>
<dbReference type="EMBL" id="PHEX01000019">
    <property type="protein sequence ID" value="PKQ28374.1"/>
    <property type="molecule type" value="Genomic_DNA"/>
</dbReference>
<protein>
    <submittedName>
        <fullName evidence="4">Sugar kinase</fullName>
    </submittedName>
</protein>